<evidence type="ECO:0000256" key="1">
    <source>
        <dbReference type="ARBA" id="ARBA00022801"/>
    </source>
</evidence>
<gene>
    <name evidence="3" type="primary">EAME2</name>
</gene>
<dbReference type="InterPro" id="IPR029058">
    <property type="entry name" value="AB_hydrolase_fold"/>
</dbReference>
<feature type="domain" description="AB hydrolase-1" evidence="2">
    <location>
        <begin position="8"/>
        <end position="248"/>
    </location>
</feature>
<protein>
    <submittedName>
        <fullName evidence="3">Elenolic acid methyl esterase 2</fullName>
    </submittedName>
</protein>
<dbReference type="GO" id="GO:0009696">
    <property type="term" value="P:salicylic acid metabolic process"/>
    <property type="evidence" value="ECO:0007669"/>
    <property type="project" value="TreeGrafter"/>
</dbReference>
<dbReference type="Pfam" id="PF00561">
    <property type="entry name" value="Abhydrolase_1"/>
    <property type="match status" value="1"/>
</dbReference>
<dbReference type="Gene3D" id="3.40.50.1820">
    <property type="entry name" value="alpha/beta hydrolase"/>
    <property type="match status" value="1"/>
</dbReference>
<reference evidence="3" key="1">
    <citation type="journal article" date="2019" name="Planta">
        <title>Two novel methylesterases from Olea europaea contribute to the catabolism of oleoside-type secoiridoid esters.</title>
        <authorList>
            <person name="Volk J."/>
            <person name="Sarafeddinov A."/>
            <person name="Unver T."/>
            <person name="Marx S."/>
            <person name="Tretzel J."/>
            <person name="Zotzel J."/>
            <person name="Warzecha H."/>
        </authorList>
    </citation>
    <scope>NUCLEOTIDE SEQUENCE</scope>
</reference>
<dbReference type="EMBL" id="MK160486">
    <property type="protein sequence ID" value="QED87761.1"/>
    <property type="molecule type" value="mRNA"/>
</dbReference>
<keyword evidence="1" id="KW-0378">Hydrolase</keyword>
<dbReference type="GO" id="GO:0009694">
    <property type="term" value="P:jasmonic acid metabolic process"/>
    <property type="evidence" value="ECO:0007669"/>
    <property type="project" value="TreeGrafter"/>
</dbReference>
<evidence type="ECO:0000259" key="2">
    <source>
        <dbReference type="Pfam" id="PF00561"/>
    </source>
</evidence>
<dbReference type="InterPro" id="IPR045889">
    <property type="entry name" value="MES/HNL"/>
</dbReference>
<dbReference type="GO" id="GO:0080032">
    <property type="term" value="F:methyl jasmonate esterase activity"/>
    <property type="evidence" value="ECO:0007669"/>
    <property type="project" value="TreeGrafter"/>
</dbReference>
<proteinExistence type="evidence at transcript level"/>
<accession>A0A5J6BNS8</accession>
<sequence>MEAKQQMHFVLVHGICHGAWCWYKLQPLLEAAGHRVTAFDLSASGIDLKHLDELRTFPDYTLPLFNVMESIPPDEKVVLVGHSLAGLNLAFAMEKYPEKISMAIFLAAMMPDTTHRPSYVLEEYFARTPSGSSSNTQTAPFGRPEDQLVSVLFGPQDLASGLYQRSPPEDLALANTLVRPGSFFMEDLSKRSPFSNDKYGSVKRAFIIAGATEAENDFYRWEIENFEVPIVKEMEAENTDHMAMISNPNTLCQYILDIVGK</sequence>
<name>A0A5J6BNS8_OLEEU</name>
<dbReference type="FunFam" id="3.40.50.1820:FF:000051">
    <property type="entry name" value="(S)-hydroxynitrile lyase"/>
    <property type="match status" value="1"/>
</dbReference>
<dbReference type="InterPro" id="IPR000073">
    <property type="entry name" value="AB_hydrolase_1"/>
</dbReference>
<dbReference type="PANTHER" id="PTHR10992">
    <property type="entry name" value="METHYLESTERASE FAMILY MEMBER"/>
    <property type="match status" value="1"/>
</dbReference>
<dbReference type="SUPFAM" id="SSF53474">
    <property type="entry name" value="alpha/beta-Hydrolases"/>
    <property type="match status" value="1"/>
</dbReference>
<organism evidence="3">
    <name type="scientific">Olea europaea</name>
    <name type="common">Common olive</name>
    <dbReference type="NCBI Taxonomy" id="4146"/>
    <lineage>
        <taxon>Eukaryota</taxon>
        <taxon>Viridiplantae</taxon>
        <taxon>Streptophyta</taxon>
        <taxon>Embryophyta</taxon>
        <taxon>Tracheophyta</taxon>
        <taxon>Spermatophyta</taxon>
        <taxon>Magnoliopsida</taxon>
        <taxon>eudicotyledons</taxon>
        <taxon>Gunneridae</taxon>
        <taxon>Pentapetalae</taxon>
        <taxon>asterids</taxon>
        <taxon>lamiids</taxon>
        <taxon>Lamiales</taxon>
        <taxon>Oleaceae</taxon>
        <taxon>Oleeae</taxon>
        <taxon>Olea</taxon>
    </lineage>
</organism>
<dbReference type="PANTHER" id="PTHR10992:SF1083">
    <property type="entry name" value="METHYLESTERASE 1"/>
    <property type="match status" value="1"/>
</dbReference>
<dbReference type="AlphaFoldDB" id="A0A5J6BNS8"/>
<dbReference type="GO" id="GO:0080030">
    <property type="term" value="F:methyl indole-3-acetate esterase activity"/>
    <property type="evidence" value="ECO:0007669"/>
    <property type="project" value="TreeGrafter"/>
</dbReference>
<dbReference type="GO" id="GO:0080031">
    <property type="term" value="F:methyl salicylate esterase activity"/>
    <property type="evidence" value="ECO:0007669"/>
    <property type="project" value="TreeGrafter"/>
</dbReference>
<evidence type="ECO:0000313" key="3">
    <source>
        <dbReference type="EMBL" id="QED87761.1"/>
    </source>
</evidence>